<organism evidence="2 3">
    <name type="scientific">Swaminathania salitolerans</name>
    <dbReference type="NCBI Taxonomy" id="182838"/>
    <lineage>
        <taxon>Bacteria</taxon>
        <taxon>Pseudomonadati</taxon>
        <taxon>Pseudomonadota</taxon>
        <taxon>Alphaproteobacteria</taxon>
        <taxon>Acetobacterales</taxon>
        <taxon>Acetobacteraceae</taxon>
        <taxon>Swaminathania</taxon>
    </lineage>
</organism>
<dbReference type="RefSeq" id="WP_147093729.1">
    <property type="nucleotide sequence ID" value="NZ_BJVC01000004.1"/>
</dbReference>
<sequence>MQTALSLPAPAGDLTSVALKAVNRIMTEWAMPVSKAAQLCDMSESTWKRARKPGFTGELTRDQMLRLSALIGIYKSLRLYFDDELALSWIRLPNGGPLFGGSAPVDSLIEYGLPHFLSVRGHLDALRGGV</sequence>
<reference evidence="2 3" key="1">
    <citation type="submission" date="2019-07" db="EMBL/GenBank/DDBJ databases">
        <title>Whole genome shotgun sequence of Swaminathania salitolerans NBRC 104436.</title>
        <authorList>
            <person name="Hosoyama A."/>
            <person name="Uohara A."/>
            <person name="Ohji S."/>
            <person name="Ichikawa N."/>
        </authorList>
    </citation>
    <scope>NUCLEOTIDE SEQUENCE [LARGE SCALE GENOMIC DNA]</scope>
    <source>
        <strain evidence="2 3">NBRC 104436</strain>
    </source>
</reference>
<protein>
    <recommendedName>
        <fullName evidence="1">Antitoxin Xre-like helix-turn-helix domain-containing protein</fullName>
    </recommendedName>
</protein>
<dbReference type="OrthoDB" id="117888at2"/>
<gene>
    <name evidence="2" type="ORF">SSA02_18020</name>
</gene>
<evidence type="ECO:0000313" key="3">
    <source>
        <dbReference type="Proteomes" id="UP000321405"/>
    </source>
</evidence>
<accession>A0A511BQM6</accession>
<evidence type="ECO:0000259" key="1">
    <source>
        <dbReference type="Pfam" id="PF20432"/>
    </source>
</evidence>
<comment type="caution">
    <text evidence="2">The sequence shown here is derived from an EMBL/GenBank/DDBJ whole genome shotgun (WGS) entry which is preliminary data.</text>
</comment>
<dbReference type="EMBL" id="BJVC01000004">
    <property type="protein sequence ID" value="GEL02639.1"/>
    <property type="molecule type" value="Genomic_DNA"/>
</dbReference>
<dbReference type="AlphaFoldDB" id="A0A511BQM6"/>
<dbReference type="Proteomes" id="UP000321405">
    <property type="component" value="Unassembled WGS sequence"/>
</dbReference>
<dbReference type="Pfam" id="PF20432">
    <property type="entry name" value="Xre-like-HTH"/>
    <property type="match status" value="1"/>
</dbReference>
<dbReference type="InterPro" id="IPR046847">
    <property type="entry name" value="Xre-like_HTH"/>
</dbReference>
<proteinExistence type="predicted"/>
<name>A0A511BQM6_9PROT</name>
<evidence type="ECO:0000313" key="2">
    <source>
        <dbReference type="EMBL" id="GEL02639.1"/>
    </source>
</evidence>
<keyword evidence="3" id="KW-1185">Reference proteome</keyword>
<feature type="domain" description="Antitoxin Xre-like helix-turn-helix" evidence="1">
    <location>
        <begin position="15"/>
        <end position="71"/>
    </location>
</feature>
<dbReference type="GO" id="GO:0003677">
    <property type="term" value="F:DNA binding"/>
    <property type="evidence" value="ECO:0007669"/>
    <property type="project" value="InterPro"/>
</dbReference>